<proteinExistence type="predicted"/>
<feature type="region of interest" description="Disordered" evidence="1">
    <location>
        <begin position="49"/>
        <end position="72"/>
    </location>
</feature>
<accession>A0AAN5Q3C2</accession>
<sequence>MSSSNVKENNITLCLEGDSEHRNFISNLVVMAQSRMAYKIQGYLSKEFSHEREENKANTQLETILNNKSKQE</sequence>
<comment type="caution">
    <text evidence="2">The sequence shown here is derived from an EMBL/GenBank/DDBJ whole genome shotgun (WGS) entry which is preliminary data.</text>
</comment>
<reference evidence="2" key="1">
    <citation type="journal article" date="2018" name="Genome Biol.">
        <title>SKESA: strategic k-mer extension for scrupulous assemblies.</title>
        <authorList>
            <person name="Souvorov A."/>
            <person name="Agarwala R."/>
            <person name="Lipman D.J."/>
        </authorList>
    </citation>
    <scope>NUCLEOTIDE SEQUENCE</scope>
    <source>
        <strain evidence="2">CL18-200174</strain>
    </source>
</reference>
<feature type="compositionally biased region" description="Polar residues" evidence="1">
    <location>
        <begin position="57"/>
        <end position="72"/>
    </location>
</feature>
<reference evidence="2" key="2">
    <citation type="submission" date="2019-09" db="EMBL/GenBank/DDBJ databases">
        <authorList>
            <consortium name="NCBI Pathogen Detection Project"/>
        </authorList>
    </citation>
    <scope>NUCLEOTIDE SEQUENCE</scope>
    <source>
        <strain evidence="2">CL18-200174</strain>
    </source>
</reference>
<dbReference type="EMBL" id="DACWOD010000011">
    <property type="protein sequence ID" value="HAU2397305.1"/>
    <property type="molecule type" value="Genomic_DNA"/>
</dbReference>
<evidence type="ECO:0000256" key="1">
    <source>
        <dbReference type="SAM" id="MobiDB-lite"/>
    </source>
</evidence>
<dbReference type="AlphaFoldDB" id="A0AAN5Q3C2"/>
<evidence type="ECO:0000313" key="2">
    <source>
        <dbReference type="EMBL" id="HAU2397305.1"/>
    </source>
</evidence>
<protein>
    <submittedName>
        <fullName evidence="2">Uncharacterized protein</fullName>
    </submittedName>
</protein>
<evidence type="ECO:0000313" key="3">
    <source>
        <dbReference type="Proteomes" id="UP000863577"/>
    </source>
</evidence>
<dbReference type="Proteomes" id="UP000863577">
    <property type="component" value="Unassembled WGS sequence"/>
</dbReference>
<organism evidence="2 3">
    <name type="scientific">Legionella pneumophila</name>
    <dbReference type="NCBI Taxonomy" id="446"/>
    <lineage>
        <taxon>Bacteria</taxon>
        <taxon>Pseudomonadati</taxon>
        <taxon>Pseudomonadota</taxon>
        <taxon>Gammaproteobacteria</taxon>
        <taxon>Legionellales</taxon>
        <taxon>Legionellaceae</taxon>
        <taxon>Legionella</taxon>
    </lineage>
</organism>
<gene>
    <name evidence="2" type="ORF">JBK99_13345</name>
</gene>
<name>A0AAN5Q3C2_LEGPN</name>